<dbReference type="SUPFAM" id="SSF55729">
    <property type="entry name" value="Acyl-CoA N-acyltransferases (Nat)"/>
    <property type="match status" value="1"/>
</dbReference>
<comment type="catalytic activity">
    <reaction evidence="3">
        <text>holo-[citrate lyase ACP] + acetate + ATP = acetyl-[citrate lyase ACP] + AMP + diphosphate</text>
        <dbReference type="Rhea" id="RHEA:23788"/>
        <dbReference type="Rhea" id="RHEA-COMP:10158"/>
        <dbReference type="Rhea" id="RHEA-COMP:13710"/>
        <dbReference type="ChEBI" id="CHEBI:30089"/>
        <dbReference type="ChEBI" id="CHEBI:30616"/>
        <dbReference type="ChEBI" id="CHEBI:33019"/>
        <dbReference type="ChEBI" id="CHEBI:82683"/>
        <dbReference type="ChEBI" id="CHEBI:137976"/>
        <dbReference type="ChEBI" id="CHEBI:456215"/>
        <dbReference type="EC" id="6.2.1.22"/>
    </reaction>
</comment>
<feature type="domain" description="Citrate lyase ligase C-terminal" evidence="4">
    <location>
        <begin position="150"/>
        <end position="332"/>
    </location>
</feature>
<keyword evidence="2 3" id="KW-0067">ATP-binding</keyword>
<dbReference type="GO" id="GO:0005524">
    <property type="term" value="F:ATP binding"/>
    <property type="evidence" value="ECO:0007669"/>
    <property type="project" value="UniProtKB-UniRule"/>
</dbReference>
<keyword evidence="5" id="KW-0456">Lyase</keyword>
<dbReference type="STRING" id="119206.AWM72_00865"/>
<dbReference type="SUPFAM" id="SSF52374">
    <property type="entry name" value="Nucleotidylyl transferase"/>
    <property type="match status" value="1"/>
</dbReference>
<reference evidence="5 6" key="1">
    <citation type="submission" date="2019-09" db="EMBL/GenBank/DDBJ databases">
        <title>Draft genome sequence assemblies of isolates from the urinary tract.</title>
        <authorList>
            <person name="Mores C.R."/>
            <person name="Putonti C."/>
            <person name="Wolfe A.J."/>
        </authorList>
    </citation>
    <scope>NUCLEOTIDE SEQUENCE [LARGE SCALE GENOMIC DNA]</scope>
    <source>
        <strain evidence="5 6">UMB623</strain>
    </source>
</reference>
<dbReference type="EMBL" id="VYWO01000001">
    <property type="protein sequence ID" value="KAA9301660.1"/>
    <property type="molecule type" value="Genomic_DNA"/>
</dbReference>
<evidence type="ECO:0000256" key="1">
    <source>
        <dbReference type="ARBA" id="ARBA00022741"/>
    </source>
</evidence>
<dbReference type="PIRSF" id="PIRSF005751">
    <property type="entry name" value="Acet_citr_lig"/>
    <property type="match status" value="1"/>
</dbReference>
<dbReference type="NCBIfam" id="TIGR00124">
    <property type="entry name" value="cit_ly_ligase"/>
    <property type="match status" value="1"/>
</dbReference>
<dbReference type="InterPro" id="IPR016181">
    <property type="entry name" value="Acyl_CoA_acyltransferase"/>
</dbReference>
<dbReference type="Proteomes" id="UP000327148">
    <property type="component" value="Unassembled WGS sequence"/>
</dbReference>
<dbReference type="NCBIfam" id="TIGR00125">
    <property type="entry name" value="cyt_tran_rel"/>
    <property type="match status" value="1"/>
</dbReference>
<dbReference type="OrthoDB" id="9779753at2"/>
<keyword evidence="3 5" id="KW-0436">Ligase</keyword>
<dbReference type="PANTHER" id="PTHR40599">
    <property type="entry name" value="[CITRATE [PRO-3S]-LYASE] LIGASE"/>
    <property type="match status" value="1"/>
</dbReference>
<dbReference type="GO" id="GO:0008771">
    <property type="term" value="F:[citrate (pro-3S)-lyase] ligase activity"/>
    <property type="evidence" value="ECO:0007669"/>
    <property type="project" value="UniProtKB-EC"/>
</dbReference>
<evidence type="ECO:0000313" key="6">
    <source>
        <dbReference type="Proteomes" id="UP000327148"/>
    </source>
</evidence>
<evidence type="ECO:0000256" key="3">
    <source>
        <dbReference type="PIRNR" id="PIRNR005751"/>
    </source>
</evidence>
<evidence type="ECO:0000313" key="5">
    <source>
        <dbReference type="EMBL" id="KAA9301660.1"/>
    </source>
</evidence>
<dbReference type="InterPro" id="IPR013166">
    <property type="entry name" value="Citrate_lyase_ligase_C"/>
</dbReference>
<dbReference type="Pfam" id="PF08218">
    <property type="entry name" value="Citrate_ly_lig"/>
    <property type="match status" value="1"/>
</dbReference>
<dbReference type="EC" id="6.2.1.22" evidence="3"/>
<dbReference type="InterPro" id="IPR004821">
    <property type="entry name" value="Cyt_trans-like"/>
</dbReference>
<dbReference type="InterPro" id="IPR014729">
    <property type="entry name" value="Rossmann-like_a/b/a_fold"/>
</dbReference>
<dbReference type="AlphaFoldDB" id="A0A5N1GSL6"/>
<accession>A0A5N1GSL6</accession>
<dbReference type="GO" id="GO:0016829">
    <property type="term" value="F:lyase activity"/>
    <property type="evidence" value="ECO:0007669"/>
    <property type="project" value="UniProtKB-KW"/>
</dbReference>
<dbReference type="SMART" id="SM00764">
    <property type="entry name" value="Citrate_ly_lig"/>
    <property type="match status" value="1"/>
</dbReference>
<proteinExistence type="predicted"/>
<protein>
    <recommendedName>
        <fullName evidence="3">[Citrate [pro-3S]-lyase] ligase</fullName>
        <ecNumber evidence="3">6.2.1.22</ecNumber>
    </recommendedName>
</protein>
<evidence type="ECO:0000256" key="2">
    <source>
        <dbReference type="ARBA" id="ARBA00022840"/>
    </source>
</evidence>
<organism evidence="5 6">
    <name type="scientific">Aerococcus sanguinicola</name>
    <dbReference type="NCBI Taxonomy" id="119206"/>
    <lineage>
        <taxon>Bacteria</taxon>
        <taxon>Bacillati</taxon>
        <taxon>Bacillota</taxon>
        <taxon>Bacilli</taxon>
        <taxon>Lactobacillales</taxon>
        <taxon>Aerococcaceae</taxon>
        <taxon>Aerococcus</taxon>
    </lineage>
</organism>
<name>A0A5N1GSL6_9LACT</name>
<comment type="function">
    <text evidence="3">Acetylation of prosthetic group (2-(5''-phosphoribosyl)-3'-dephosphocoenzyme-A) of the gamma subunit of citrate lyase.</text>
</comment>
<dbReference type="Gene3D" id="3.40.50.620">
    <property type="entry name" value="HUPs"/>
    <property type="match status" value="1"/>
</dbReference>
<gene>
    <name evidence="5" type="primary">citC</name>
    <name evidence="5" type="ORF">F6I03_00170</name>
</gene>
<dbReference type="PANTHER" id="PTHR40599:SF1">
    <property type="entry name" value="[CITRATE [PRO-3S]-LYASE] LIGASE"/>
    <property type="match status" value="1"/>
</dbReference>
<sequence length="353" mass="39207">MIRIDLKIQKLRVKRSSYDRALWLDLLDCAGLKEEKNLDATYGLFDGEDLVGTASRQANILKCLAIRHSYAGGAAFHQLISFLLTEIYQAGYEEVLVFTKASKRESFEHLGFKLLVETEDVAFMERSQAGLAAYLADLKAQAPFSEGQRLGAVVMNANPFTKGHRYLIEEALKAVDGLYVFVLSEDQSLFDKATRLNLVRQGTADLDQVYVVETKHYMVSQATFPAYFLKADQSAVKAQAAVDARLFKEKIAPSLGISQRFVGEEPLSPTTDSYNQVMAEIFAPELKLQIIPRRHLDQAGDVISASKVRALLLDGKLEAAQAYLPPASRAFVASQAGQTMLAERKDLSQSHDY</sequence>
<evidence type="ECO:0000259" key="4">
    <source>
        <dbReference type="SMART" id="SM00764"/>
    </source>
</evidence>
<dbReference type="InterPro" id="IPR005216">
    <property type="entry name" value="Citrate_lyase_ligase"/>
</dbReference>
<comment type="caution">
    <text evidence="5">The sequence shown here is derived from an EMBL/GenBank/DDBJ whole genome shotgun (WGS) entry which is preliminary data.</text>
</comment>
<keyword evidence="1 3" id="KW-0547">Nucleotide-binding</keyword>